<dbReference type="AlphaFoldDB" id="A0A1R4LPU7"/>
<evidence type="ECO:0000313" key="2">
    <source>
        <dbReference type="Proteomes" id="UP000188276"/>
    </source>
</evidence>
<organism evidence="1 2">
    <name type="scientific">Vibrio ruber (strain DSM 16370 / JCM 11486 / BCRC 17186 / CECT 7878 / LMG 23124 / VR1)</name>
    <dbReference type="NCBI Taxonomy" id="1123498"/>
    <lineage>
        <taxon>Bacteria</taxon>
        <taxon>Pseudomonadati</taxon>
        <taxon>Pseudomonadota</taxon>
        <taxon>Gammaproteobacteria</taxon>
        <taxon>Vibrionales</taxon>
        <taxon>Vibrionaceae</taxon>
        <taxon>Vibrio</taxon>
    </lineage>
</organism>
<name>A0A1R4LPU7_VIBR1</name>
<dbReference type="Proteomes" id="UP000188276">
    <property type="component" value="Unassembled WGS sequence"/>
</dbReference>
<dbReference type="RefSeq" id="WP_077336807.1">
    <property type="nucleotide sequence ID" value="NZ_FULE01000039.1"/>
</dbReference>
<reference evidence="2" key="1">
    <citation type="submission" date="2017-02" db="EMBL/GenBank/DDBJ databases">
        <authorList>
            <person name="Rodrigo-Torres L."/>
            <person name="Arahal R.D."/>
            <person name="Lucena T."/>
        </authorList>
    </citation>
    <scope>NUCLEOTIDE SEQUENCE [LARGE SCALE GENOMIC DNA]</scope>
    <source>
        <strain evidence="2">CECT 7878</strain>
    </source>
</reference>
<dbReference type="OrthoDB" id="5879561at2"/>
<evidence type="ECO:0000313" key="1">
    <source>
        <dbReference type="EMBL" id="SJN58498.1"/>
    </source>
</evidence>
<gene>
    <name evidence="1" type="ORF">VR7878_02883</name>
</gene>
<sequence>MYFYIEPEVSGGFGEQSTVDTAVHPPEVSKLHYRFDGWLGDDLLETFPCYIVTSFLAEVIESSELNGYVLDEVVISTSEQFEALYPQIKLPKFYWLKVLGIAGKDDFGIADDYRLVVSDNALAALKKGKIDSAEIEDF</sequence>
<keyword evidence="2" id="KW-1185">Reference proteome</keyword>
<protein>
    <submittedName>
        <fullName evidence="1">Uncharacterized protein</fullName>
    </submittedName>
</protein>
<accession>A0A1R4LPU7</accession>
<dbReference type="STRING" id="1123498.VR7878_02883"/>
<proteinExistence type="predicted"/>
<dbReference type="EMBL" id="FULE01000039">
    <property type="protein sequence ID" value="SJN58498.1"/>
    <property type="molecule type" value="Genomic_DNA"/>
</dbReference>